<keyword evidence="2" id="KW-0663">Pyridoxal phosphate</keyword>
<feature type="compositionally biased region" description="Low complexity" evidence="4">
    <location>
        <begin position="191"/>
        <end position="201"/>
    </location>
</feature>
<evidence type="ECO:0000256" key="5">
    <source>
        <dbReference type="SAM" id="SignalP"/>
    </source>
</evidence>
<reference evidence="7" key="1">
    <citation type="submission" date="2021-02" db="EMBL/GenBank/DDBJ databases">
        <authorList>
            <person name="Nowell W R."/>
        </authorList>
    </citation>
    <scope>NUCLEOTIDE SEQUENCE</scope>
</reference>
<dbReference type="InterPro" id="IPR015424">
    <property type="entry name" value="PyrdxlP-dep_Trfase"/>
</dbReference>
<dbReference type="Gene3D" id="3.90.1150.10">
    <property type="entry name" value="Aspartate Aminotransferase, domain 1"/>
    <property type="match status" value="1"/>
</dbReference>
<accession>A0A818FY36</accession>
<dbReference type="GO" id="GO:0003824">
    <property type="term" value="F:catalytic activity"/>
    <property type="evidence" value="ECO:0007669"/>
    <property type="project" value="InterPro"/>
</dbReference>
<protein>
    <recommendedName>
        <fullName evidence="6">Aminotransferase class I/classII large domain-containing protein</fullName>
    </recommendedName>
</protein>
<feature type="coiled-coil region" evidence="3">
    <location>
        <begin position="444"/>
        <end position="478"/>
    </location>
</feature>
<dbReference type="InterPro" id="IPR004839">
    <property type="entry name" value="Aminotransferase_I/II_large"/>
</dbReference>
<feature type="region of interest" description="Disordered" evidence="4">
    <location>
        <begin position="839"/>
        <end position="860"/>
    </location>
</feature>
<feature type="compositionally biased region" description="Polar residues" evidence="4">
    <location>
        <begin position="34"/>
        <end position="57"/>
    </location>
</feature>
<evidence type="ECO:0000256" key="1">
    <source>
        <dbReference type="ARBA" id="ARBA00007441"/>
    </source>
</evidence>
<evidence type="ECO:0000259" key="6">
    <source>
        <dbReference type="Pfam" id="PF00155"/>
    </source>
</evidence>
<feature type="compositionally biased region" description="Basic residues" evidence="4">
    <location>
        <begin position="978"/>
        <end position="991"/>
    </location>
</feature>
<dbReference type="PROSITE" id="PS00105">
    <property type="entry name" value="AA_TRANSFER_CLASS_1"/>
    <property type="match status" value="1"/>
</dbReference>
<feature type="region of interest" description="Disordered" evidence="4">
    <location>
        <begin position="945"/>
        <end position="992"/>
    </location>
</feature>
<dbReference type="InterPro" id="IPR015422">
    <property type="entry name" value="PyrdxlP-dep_Trfase_small"/>
</dbReference>
<evidence type="ECO:0000256" key="4">
    <source>
        <dbReference type="SAM" id="MobiDB-lite"/>
    </source>
</evidence>
<gene>
    <name evidence="7" type="ORF">OTI717_LOCUS533</name>
</gene>
<dbReference type="Proteomes" id="UP000663823">
    <property type="component" value="Unassembled WGS sequence"/>
</dbReference>
<feature type="coiled-coil region" evidence="3">
    <location>
        <begin position="543"/>
        <end position="625"/>
    </location>
</feature>
<organism evidence="7 8">
    <name type="scientific">Rotaria sordida</name>
    <dbReference type="NCBI Taxonomy" id="392033"/>
    <lineage>
        <taxon>Eukaryota</taxon>
        <taxon>Metazoa</taxon>
        <taxon>Spiralia</taxon>
        <taxon>Gnathifera</taxon>
        <taxon>Rotifera</taxon>
        <taxon>Eurotatoria</taxon>
        <taxon>Bdelloidea</taxon>
        <taxon>Philodinida</taxon>
        <taxon>Philodinidae</taxon>
        <taxon>Rotaria</taxon>
    </lineage>
</organism>
<comment type="similarity">
    <text evidence="1">Belongs to the class-I pyridoxal-phosphate-dependent aminotransferase family.</text>
</comment>
<dbReference type="InterPro" id="IPR004838">
    <property type="entry name" value="NHTrfase_class1_PyrdxlP-BS"/>
</dbReference>
<proteinExistence type="inferred from homology"/>
<dbReference type="EMBL" id="CAJOAX010000018">
    <property type="protein sequence ID" value="CAF3481166.1"/>
    <property type="molecule type" value="Genomic_DNA"/>
</dbReference>
<feature type="domain" description="Aminotransferase class I/classII large" evidence="6">
    <location>
        <begin position="1051"/>
        <end position="1358"/>
    </location>
</feature>
<dbReference type="PANTHER" id="PTHR43510">
    <property type="entry name" value="AMINOTRANSFERASE FUNCTION, HYPOTHETICAL (EUROFUNG)"/>
    <property type="match status" value="1"/>
</dbReference>
<feature type="region of interest" description="Disordered" evidence="4">
    <location>
        <begin position="34"/>
        <end position="60"/>
    </location>
</feature>
<name>A0A818FY36_9BILA</name>
<keyword evidence="5" id="KW-0732">Signal</keyword>
<comment type="caution">
    <text evidence="7">The sequence shown here is derived from an EMBL/GenBank/DDBJ whole genome shotgun (WGS) entry which is preliminary data.</text>
</comment>
<dbReference type="Gene3D" id="3.40.640.10">
    <property type="entry name" value="Type I PLP-dependent aspartate aminotransferase-like (Major domain)"/>
    <property type="match status" value="1"/>
</dbReference>
<feature type="coiled-coil region" evidence="3">
    <location>
        <begin position="797"/>
        <end position="831"/>
    </location>
</feature>
<evidence type="ECO:0000313" key="8">
    <source>
        <dbReference type="Proteomes" id="UP000663823"/>
    </source>
</evidence>
<dbReference type="InterPro" id="IPR015421">
    <property type="entry name" value="PyrdxlP-dep_Trfase_major"/>
</dbReference>
<feature type="compositionally biased region" description="Polar residues" evidence="4">
    <location>
        <begin position="945"/>
        <end position="970"/>
    </location>
</feature>
<dbReference type="Pfam" id="PF00155">
    <property type="entry name" value="Aminotran_1_2"/>
    <property type="match status" value="1"/>
</dbReference>
<feature type="coiled-coil region" evidence="3">
    <location>
        <begin position="695"/>
        <end position="722"/>
    </location>
</feature>
<feature type="region of interest" description="Disordered" evidence="4">
    <location>
        <begin position="78"/>
        <end position="98"/>
    </location>
</feature>
<feature type="signal peptide" evidence="5">
    <location>
        <begin position="1"/>
        <end position="19"/>
    </location>
</feature>
<feature type="region of interest" description="Disordered" evidence="4">
    <location>
        <begin position="171"/>
        <end position="201"/>
    </location>
</feature>
<sequence length="1375" mass="159540">MKLFNILIQYFLFNYFCYCHDLHHADQVIVKQSESSVTNDPSNKNIETTNSPRNNNEYPHDTVDTRFQAIHDLKQSTYESSQNDEQQIQSKTPSLQNQASISIENDLTSTATPIKEPTEQQIILSSTETLSKSDTIKNIPISNPKIIYKDDLSSIETQINSQTIDTIQKTLSSTQSNQQEHIKSISNHTPSSSNTQQSISNTINNSNLSEQHSQIPITTTTTTNDTSTVQYESHIPVSVTSKHHQNVHINSRHIQTDQQQNENIFITDDNQIENMIVQSYNDEEKHSNESLLESDTNLSLPSTIDYMIENETQTDDNNNDSNQYVSKIESKIDDNQTLLSSTPIVNDNDKISTNKYRQICWHLPKQFETTIELIENEIFRFINILPTFLQTILFEHNDDREVLMNTIWFTLSCTMCFLFSLIFLLIGTKRLKQTKHDREIRIHCQQLQQKNNRIELERATFERENQRLTDEIDKLKSLPEHNSDEDIFALREECIRFQEDLKTAYTNHMLLQQDIDYKQNLILKHEYDKQRQVETITYLNNEILQLKQELEKERGIIVRLQSNDLSLERFEKAQEIIEQLKSEITQLKQEKFIQNNQLQELQEHANQLTIENNQLALSMKQLKDLFEQYDQTIKHIHDKINNDKTLELEDLRLILIENSSNNNQHLLSTIDNDIKKSNQHMRDLHNEIDIKTYRIKELDVLLQQEKDRCKEIETKLKVVLELRERDTHLHIRQLGQTDAELRKARTDTERIRILQQQLEFKQQQLDDVQKVLSTEQIKFNEECSKLQHDTHEKWMEVKRVTRELEASKKECESLRRQITKYAKNAHSSQEKTMIKPVSQHMRNSEELDSHSSSPSHYQQDENFRPIDYQHNNSSGASPTEMFIHRPTLFNLPRPPFFPPPFMPPLQANPFMMHPRFPMTPVGSYGIMSPMSHLITNGSDGNNSEIIDSSNITPNSTSYDMESNGITTSSLPDDEQQIKTKKPKKSLKKKTKTSGTTVIKEDIKMNYVRMPIEIESPEQMGYENVKYNLTESSVTDTKLGDLNINLEELIIAYGDHMGHQKLRELIAKDAGVHVDDVLLTAGSATALFIVSTSLLGKNDRILVEHPNYATNIETPRAIGAKIDFIELQFENAFRLSIDEIENKIISNETKFISITVPNNPTGTVISHDDLNKLILLTKDKDIILVVDETYRDMTFKNLLPVAASLASHIISVSSLSKTYGLPGIRIGWLICQDKKLMEKFLAAKEQIMICGSVVDEEIAYRYMLTRNKRLSLILEEIQIRFNIMKEWINESNQYLEWIEPQGGVVCFPRIKVNIDIEEFYKILNNTFKTFVGPGHWFDMNKKFMRIGYGWPSTRDELIQGLKNITSAIKLCLEEKN</sequence>
<evidence type="ECO:0000256" key="3">
    <source>
        <dbReference type="SAM" id="Coils"/>
    </source>
</evidence>
<dbReference type="SUPFAM" id="SSF53383">
    <property type="entry name" value="PLP-dependent transferases"/>
    <property type="match status" value="1"/>
</dbReference>
<dbReference type="PANTHER" id="PTHR43510:SF1">
    <property type="entry name" value="AMINOTRANSFERASE FUNCTION, HYPOTHETICAL (EUROFUNG)"/>
    <property type="match status" value="1"/>
</dbReference>
<feature type="chain" id="PRO_5032293807" description="Aminotransferase class I/classII large domain-containing protein" evidence="5">
    <location>
        <begin position="20"/>
        <end position="1375"/>
    </location>
</feature>
<evidence type="ECO:0000313" key="7">
    <source>
        <dbReference type="EMBL" id="CAF3481166.1"/>
    </source>
</evidence>
<dbReference type="GO" id="GO:0030170">
    <property type="term" value="F:pyridoxal phosphate binding"/>
    <property type="evidence" value="ECO:0007669"/>
    <property type="project" value="InterPro"/>
</dbReference>
<dbReference type="CDD" id="cd00609">
    <property type="entry name" value="AAT_like"/>
    <property type="match status" value="1"/>
</dbReference>
<keyword evidence="3" id="KW-0175">Coiled coil</keyword>
<feature type="compositionally biased region" description="Polar residues" evidence="4">
    <location>
        <begin position="171"/>
        <end position="190"/>
    </location>
</feature>
<evidence type="ECO:0000256" key="2">
    <source>
        <dbReference type="ARBA" id="ARBA00022898"/>
    </source>
</evidence>